<dbReference type="FunFam" id="2.60.40.10:FF:000813">
    <property type="entry name" value="Vesicle-associated protein 1-1"/>
    <property type="match status" value="1"/>
</dbReference>
<feature type="transmembrane region" description="Helical" evidence="6">
    <location>
        <begin position="507"/>
        <end position="527"/>
    </location>
</feature>
<accession>A0AAV6XJB2</accession>
<comment type="caution">
    <text evidence="8">The sequence shown here is derived from an EMBL/GenBank/DDBJ whole genome shotgun (WGS) entry which is preliminary data.</text>
</comment>
<dbReference type="GO" id="GO:0061817">
    <property type="term" value="P:endoplasmic reticulum-plasma membrane tethering"/>
    <property type="evidence" value="ECO:0007669"/>
    <property type="project" value="TreeGrafter"/>
</dbReference>
<evidence type="ECO:0000256" key="4">
    <source>
        <dbReference type="ARBA" id="ARBA00022989"/>
    </source>
</evidence>
<evidence type="ECO:0000256" key="5">
    <source>
        <dbReference type="ARBA" id="ARBA00023136"/>
    </source>
</evidence>
<evidence type="ECO:0000259" key="7">
    <source>
        <dbReference type="PROSITE" id="PS50202"/>
    </source>
</evidence>
<evidence type="ECO:0000256" key="6">
    <source>
        <dbReference type="SAM" id="Phobius"/>
    </source>
</evidence>
<feature type="domain" description="MSP" evidence="7">
    <location>
        <begin position="309"/>
        <end position="435"/>
    </location>
</feature>
<feature type="domain" description="MSP" evidence="7">
    <location>
        <begin position="6"/>
        <end position="125"/>
    </location>
</feature>
<keyword evidence="5 6" id="KW-0472">Membrane</keyword>
<keyword evidence="3 6" id="KW-0812">Transmembrane</keyword>
<dbReference type="EMBL" id="WHWC01000005">
    <property type="protein sequence ID" value="KAG8382423.1"/>
    <property type="molecule type" value="Genomic_DNA"/>
</dbReference>
<dbReference type="InterPro" id="IPR008962">
    <property type="entry name" value="PapD-like_sf"/>
</dbReference>
<dbReference type="InterPro" id="IPR016763">
    <property type="entry name" value="VAP"/>
</dbReference>
<dbReference type="Gene3D" id="2.60.40.10">
    <property type="entry name" value="Immunoglobulins"/>
    <property type="match status" value="3"/>
</dbReference>
<evidence type="ECO:0000256" key="3">
    <source>
        <dbReference type="ARBA" id="ARBA00022692"/>
    </source>
</evidence>
<evidence type="ECO:0000256" key="1">
    <source>
        <dbReference type="ARBA" id="ARBA00004211"/>
    </source>
</evidence>
<proteinExistence type="inferred from homology"/>
<sequence>MSREALLNFEPQELSFPFELNKQLSSSIQLWNNTQNPVAFKLLSTNPKKYGVRPRIGVLLPGSACEITVTMVAMREAPHNMRCKDKFMIQSAVASPGSTTEDARKMFNKEAGHIFQESKLRVVYCKPTESSAIENSNSNNSEVTELIVEPHDNVLPMSMIKLLDIQPPQLQYPVKMNKDFSCSIRLSNVNENHVAFRVKTASPKYFVQPNKGIVLPHSTCEITVRRQAQMEEDPSDMKSEDKLAIQSVVATAAATMEDIIPDMFNKAGSPTEECELKVVHISKREENRNQLGEFILKGIISCLLGLVSWYLMKETLSLIWYSTLECDNVSNDADDKNDKEIGIGVCRRLDSEDSSVKTTDPKKYCVQPNFGIVLPRSTCDVIVRMQPQTKIPLDRQCKDKFLIQSTIAPTSRKFTSEMFETGGVVEEFKLRVVYTFPPHPQSSDYQISEAYSSQDASTLSERNSNVTEVIQGLDRNESHVGDLFKKGITIGLLGLIFWYLLRKMLPLIWSVTFVIMMLVVKMIKSIVSDSVEDWIVKSLVFVCSHFLSKLFGGRWNLTTS</sequence>
<dbReference type="PROSITE" id="PS50202">
    <property type="entry name" value="MSP"/>
    <property type="match status" value="3"/>
</dbReference>
<dbReference type="InterPro" id="IPR013783">
    <property type="entry name" value="Ig-like_fold"/>
</dbReference>
<dbReference type="PANTHER" id="PTHR10809">
    <property type="entry name" value="VESICLE-ASSOCIATED MEMBRANE PROTEIN-ASSOCIATED PROTEIN"/>
    <property type="match status" value="1"/>
</dbReference>
<comment type="similarity">
    <text evidence="2">Belongs to the VAMP-associated protein (VAP) (TC 9.B.17) family.</text>
</comment>
<dbReference type="GO" id="GO:0005789">
    <property type="term" value="C:endoplasmic reticulum membrane"/>
    <property type="evidence" value="ECO:0007669"/>
    <property type="project" value="InterPro"/>
</dbReference>
<protein>
    <recommendedName>
        <fullName evidence="7">MSP domain-containing protein</fullName>
    </recommendedName>
</protein>
<dbReference type="SUPFAM" id="SSF49354">
    <property type="entry name" value="PapD-like"/>
    <property type="match status" value="3"/>
</dbReference>
<evidence type="ECO:0000313" key="8">
    <source>
        <dbReference type="EMBL" id="KAG8382423.1"/>
    </source>
</evidence>
<dbReference type="GO" id="GO:0090158">
    <property type="term" value="P:endoplasmic reticulum membrane organization"/>
    <property type="evidence" value="ECO:0007669"/>
    <property type="project" value="TreeGrafter"/>
</dbReference>
<gene>
    <name evidence="8" type="ORF">BUALT_Bualt05G0075700</name>
</gene>
<dbReference type="Proteomes" id="UP000826271">
    <property type="component" value="Unassembled WGS sequence"/>
</dbReference>
<evidence type="ECO:0000256" key="2">
    <source>
        <dbReference type="ARBA" id="ARBA00008932"/>
    </source>
</evidence>
<reference evidence="8" key="1">
    <citation type="submission" date="2019-10" db="EMBL/GenBank/DDBJ databases">
        <authorList>
            <person name="Zhang R."/>
            <person name="Pan Y."/>
            <person name="Wang J."/>
            <person name="Ma R."/>
            <person name="Yu S."/>
        </authorList>
    </citation>
    <scope>NUCLEOTIDE SEQUENCE</scope>
    <source>
        <strain evidence="8">LA-IB0</strain>
        <tissue evidence="8">Leaf</tissue>
    </source>
</reference>
<evidence type="ECO:0000313" key="9">
    <source>
        <dbReference type="Proteomes" id="UP000826271"/>
    </source>
</evidence>
<comment type="subcellular location">
    <subcellularLocation>
        <location evidence="1">Membrane</location>
        <topology evidence="1">Single-pass type IV membrane protein</topology>
    </subcellularLocation>
</comment>
<feature type="domain" description="MSP" evidence="7">
    <location>
        <begin position="162"/>
        <end position="281"/>
    </location>
</feature>
<keyword evidence="4 6" id="KW-1133">Transmembrane helix</keyword>
<dbReference type="GO" id="GO:0005886">
    <property type="term" value="C:plasma membrane"/>
    <property type="evidence" value="ECO:0007669"/>
    <property type="project" value="TreeGrafter"/>
</dbReference>
<name>A0AAV6XJB2_9LAMI</name>
<keyword evidence="9" id="KW-1185">Reference proteome</keyword>
<dbReference type="AlphaFoldDB" id="A0AAV6XJB2"/>
<dbReference type="PANTHER" id="PTHR10809:SF6">
    <property type="entry name" value="AT11025P-RELATED"/>
    <property type="match status" value="1"/>
</dbReference>
<organism evidence="8 9">
    <name type="scientific">Buddleja alternifolia</name>
    <dbReference type="NCBI Taxonomy" id="168488"/>
    <lineage>
        <taxon>Eukaryota</taxon>
        <taxon>Viridiplantae</taxon>
        <taxon>Streptophyta</taxon>
        <taxon>Embryophyta</taxon>
        <taxon>Tracheophyta</taxon>
        <taxon>Spermatophyta</taxon>
        <taxon>Magnoliopsida</taxon>
        <taxon>eudicotyledons</taxon>
        <taxon>Gunneridae</taxon>
        <taxon>Pentapetalae</taxon>
        <taxon>asterids</taxon>
        <taxon>lamiids</taxon>
        <taxon>Lamiales</taxon>
        <taxon>Scrophulariaceae</taxon>
        <taxon>Buddlejeae</taxon>
        <taxon>Buddleja</taxon>
    </lineage>
</organism>
<dbReference type="InterPro" id="IPR000535">
    <property type="entry name" value="MSP_dom"/>
</dbReference>
<dbReference type="Pfam" id="PF00635">
    <property type="entry name" value="Motile_Sperm"/>
    <property type="match status" value="3"/>
</dbReference>